<feature type="coiled-coil region" evidence="1">
    <location>
        <begin position="516"/>
        <end position="543"/>
    </location>
</feature>
<keyword evidence="2" id="KW-0812">Transmembrane</keyword>
<organism evidence="3 4">
    <name type="scientific">Waterburya agarophytonicola KI4</name>
    <dbReference type="NCBI Taxonomy" id="2874699"/>
    <lineage>
        <taxon>Bacteria</taxon>
        <taxon>Bacillati</taxon>
        <taxon>Cyanobacteriota</taxon>
        <taxon>Cyanophyceae</taxon>
        <taxon>Pleurocapsales</taxon>
        <taxon>Hyellaceae</taxon>
        <taxon>Waterburya</taxon>
        <taxon>Waterburya agarophytonicola</taxon>
    </lineage>
</organism>
<accession>A0A964BQF2</accession>
<protein>
    <submittedName>
        <fullName evidence="3">Uncharacterized protein</fullName>
    </submittedName>
</protein>
<dbReference type="AlphaFoldDB" id="A0A964BQF2"/>
<evidence type="ECO:0000256" key="2">
    <source>
        <dbReference type="SAM" id="Phobius"/>
    </source>
</evidence>
<proteinExistence type="predicted"/>
<keyword evidence="2" id="KW-1133">Transmembrane helix</keyword>
<keyword evidence="4" id="KW-1185">Reference proteome</keyword>
<reference evidence="3" key="1">
    <citation type="journal article" date="2021" name="Antonie Van Leeuwenhoek">
        <title>Draft genome and description of Waterburya agarophytonicola gen. nov. sp. nov. (Pleurocapsales, Cyanobacteria): a seaweed symbiont.</title>
        <authorList>
            <person name="Bonthond G."/>
            <person name="Shalygin S."/>
            <person name="Bayer T."/>
            <person name="Weinberger F."/>
        </authorList>
    </citation>
    <scope>NUCLEOTIDE SEQUENCE</scope>
    <source>
        <strain evidence="3">KI4</strain>
    </source>
</reference>
<feature type="transmembrane region" description="Helical" evidence="2">
    <location>
        <begin position="440"/>
        <end position="458"/>
    </location>
</feature>
<evidence type="ECO:0000313" key="3">
    <source>
        <dbReference type="EMBL" id="MCC0177510.1"/>
    </source>
</evidence>
<name>A0A964BQF2_9CYAN</name>
<keyword evidence="2" id="KW-0472">Membrane</keyword>
<keyword evidence="1" id="KW-0175">Coiled coil</keyword>
<dbReference type="EMBL" id="JADWDC010000023">
    <property type="protein sequence ID" value="MCC0177510.1"/>
    <property type="molecule type" value="Genomic_DNA"/>
</dbReference>
<dbReference type="Proteomes" id="UP000729733">
    <property type="component" value="Unassembled WGS sequence"/>
</dbReference>
<evidence type="ECO:0000256" key="1">
    <source>
        <dbReference type="SAM" id="Coils"/>
    </source>
</evidence>
<comment type="caution">
    <text evidence="3">The sequence shown here is derived from an EMBL/GenBank/DDBJ whole genome shotgun (WGS) entry which is preliminary data.</text>
</comment>
<evidence type="ECO:0000313" key="4">
    <source>
        <dbReference type="Proteomes" id="UP000729733"/>
    </source>
</evidence>
<feature type="transmembrane region" description="Helical" evidence="2">
    <location>
        <begin position="417"/>
        <end position="434"/>
    </location>
</feature>
<gene>
    <name evidence="3" type="ORF">I4641_11025</name>
</gene>
<dbReference type="RefSeq" id="WP_229640573.1">
    <property type="nucleotide sequence ID" value="NZ_JADWDC010000023.1"/>
</dbReference>
<sequence length="552" mass="65027">MESNSGQLDELIDNLVKSKNYLDRQVEFKTNYPNLIDTFNSRIEILQQNNKPTIKIVSSSANLEDILRIKAKAKAKAKLRSLYSFEVVCPINNIYKIADNCSAIFLFYLSDQKITPHHQKLIDLATKRNISLFILVKQEQSENGTKTLAKWIESQEYKQIYRLSFPFDDFFDLNSSQHIDLYLQFLINLAVEINRKFVCQHSQDIVAKVEQFFSKEKKSNWQNIKQLKEDYLQGKEINDYRQFIINKTFNKINQQQQQKILYLKQKINQSRSNYLNLFIPDSWLFEIQQLIDSSQIELVKEANGTYLYLTINNSEKTKYIHDYILEAYQYKITQALAFQWSKINHVYGEGGLNTFIDRTKAKLSEINLLQSSAIELLKIDTDTELVPQLNITDVIDPYCLQLNSRILFDYNYIQGSWLKLLIFVCVGTIIYLISKLYFGTGIYIGFFILIFQLTNILTGQNIKTLKLKQHQKDLQRTVNNRYQNLVRLIVDHLINTLIISLDRKNQAYQHKIDAISDLAHQELDRIKQDIDRLQVKQNRLEQDRIKIKSWFD</sequence>